<evidence type="ECO:0000256" key="3">
    <source>
        <dbReference type="ARBA" id="ARBA00022722"/>
    </source>
</evidence>
<evidence type="ECO:0000256" key="4">
    <source>
        <dbReference type="ARBA" id="ARBA00022723"/>
    </source>
</evidence>
<evidence type="ECO:0000313" key="10">
    <source>
        <dbReference type="Proteomes" id="UP000287996"/>
    </source>
</evidence>
<dbReference type="InterPro" id="IPR020549">
    <property type="entry name" value="YbeY_CS"/>
</dbReference>
<keyword evidence="2 8" id="KW-0690">Ribosome biogenesis</keyword>
<dbReference type="InterPro" id="IPR023091">
    <property type="entry name" value="MetalPrtase_cat_dom_sf_prd"/>
</dbReference>
<feature type="binding site" evidence="8">
    <location>
        <position position="117"/>
    </location>
    <ligand>
        <name>Zn(2+)</name>
        <dbReference type="ChEBI" id="CHEBI:29105"/>
        <note>catalytic</note>
    </ligand>
</feature>
<keyword evidence="6 8" id="KW-0378">Hydrolase</keyword>
<evidence type="ECO:0000256" key="1">
    <source>
        <dbReference type="ARBA" id="ARBA00010875"/>
    </source>
</evidence>
<sequence>MTDIIIDRQVATDNIATLPSAEQLQQWVAQTLIMAGADEADTELTVRFVDNDEIQQLNREYRGKDKLTNVLSFPFEAPVELPVNLLGDIVIAAEVIINEAEAQQKSVQHHWTHMIIHGTLHLLGFDHIDADEAEQMEQLERDILAHFGIRDPYLDNSNTRSITED</sequence>
<evidence type="ECO:0000256" key="8">
    <source>
        <dbReference type="HAMAP-Rule" id="MF_00009"/>
    </source>
</evidence>
<dbReference type="OrthoDB" id="9807740at2"/>
<evidence type="ECO:0000256" key="7">
    <source>
        <dbReference type="ARBA" id="ARBA00022833"/>
    </source>
</evidence>
<dbReference type="AlphaFoldDB" id="A0A432ZRC7"/>
<comment type="caution">
    <text evidence="9">The sequence shown here is derived from an EMBL/GenBank/DDBJ whole genome shotgun (WGS) entry which is preliminary data.</text>
</comment>
<keyword evidence="8" id="KW-0698">rRNA processing</keyword>
<feature type="binding site" evidence="8">
    <location>
        <position position="127"/>
    </location>
    <ligand>
        <name>Zn(2+)</name>
        <dbReference type="ChEBI" id="CHEBI:29105"/>
        <note>catalytic</note>
    </ligand>
</feature>
<protein>
    <recommendedName>
        <fullName evidence="8">Endoribonuclease YbeY</fullName>
        <ecNumber evidence="8">3.1.-.-</ecNumber>
    </recommendedName>
</protein>
<organism evidence="9 10">
    <name type="scientific">Idiomarina tyrosinivorans</name>
    <dbReference type="NCBI Taxonomy" id="1445662"/>
    <lineage>
        <taxon>Bacteria</taxon>
        <taxon>Pseudomonadati</taxon>
        <taxon>Pseudomonadota</taxon>
        <taxon>Gammaproteobacteria</taxon>
        <taxon>Alteromonadales</taxon>
        <taxon>Idiomarinaceae</taxon>
        <taxon>Idiomarina</taxon>
    </lineage>
</organism>
<comment type="function">
    <text evidence="8">Single strand-specific metallo-endoribonuclease involved in late-stage 70S ribosome quality control and in maturation of the 3' terminus of the 16S rRNA.</text>
</comment>
<evidence type="ECO:0000256" key="2">
    <source>
        <dbReference type="ARBA" id="ARBA00022517"/>
    </source>
</evidence>
<dbReference type="HAMAP" id="MF_00009">
    <property type="entry name" value="Endoribonucl_YbeY"/>
    <property type="match status" value="1"/>
</dbReference>
<keyword evidence="10" id="KW-1185">Reference proteome</keyword>
<dbReference type="EMBL" id="PIQH01000004">
    <property type="protein sequence ID" value="RUO80460.1"/>
    <property type="molecule type" value="Genomic_DNA"/>
</dbReference>
<name>A0A432ZRC7_9GAMM</name>
<dbReference type="GO" id="GO:0004521">
    <property type="term" value="F:RNA endonuclease activity"/>
    <property type="evidence" value="ECO:0007669"/>
    <property type="project" value="UniProtKB-UniRule"/>
</dbReference>
<dbReference type="GO" id="GO:0008270">
    <property type="term" value="F:zinc ion binding"/>
    <property type="evidence" value="ECO:0007669"/>
    <property type="project" value="UniProtKB-UniRule"/>
</dbReference>
<evidence type="ECO:0000256" key="6">
    <source>
        <dbReference type="ARBA" id="ARBA00022801"/>
    </source>
</evidence>
<dbReference type="GO" id="GO:0004222">
    <property type="term" value="F:metalloendopeptidase activity"/>
    <property type="evidence" value="ECO:0007669"/>
    <property type="project" value="InterPro"/>
</dbReference>
<comment type="subcellular location">
    <subcellularLocation>
        <location evidence="8">Cytoplasm</location>
    </subcellularLocation>
</comment>
<keyword evidence="7 8" id="KW-0862">Zinc</keyword>
<dbReference type="RefSeq" id="WP_126841517.1">
    <property type="nucleotide sequence ID" value="NZ_PIQH01000004.1"/>
</dbReference>
<proteinExistence type="inferred from homology"/>
<dbReference type="SUPFAM" id="SSF55486">
    <property type="entry name" value="Metalloproteases ('zincins'), catalytic domain"/>
    <property type="match status" value="1"/>
</dbReference>
<dbReference type="Pfam" id="PF02130">
    <property type="entry name" value="YbeY"/>
    <property type="match status" value="1"/>
</dbReference>
<evidence type="ECO:0000313" key="9">
    <source>
        <dbReference type="EMBL" id="RUO80460.1"/>
    </source>
</evidence>
<gene>
    <name evidence="8" type="primary">ybeY</name>
    <name evidence="9" type="ORF">CWI84_05205</name>
</gene>
<keyword evidence="5 8" id="KW-0255">Endonuclease</keyword>
<keyword evidence="4 8" id="KW-0479">Metal-binding</keyword>
<dbReference type="NCBIfam" id="TIGR00043">
    <property type="entry name" value="rRNA maturation RNase YbeY"/>
    <property type="match status" value="1"/>
</dbReference>
<feature type="binding site" evidence="8">
    <location>
        <position position="121"/>
    </location>
    <ligand>
        <name>Zn(2+)</name>
        <dbReference type="ChEBI" id="CHEBI:29105"/>
        <note>catalytic</note>
    </ligand>
</feature>
<dbReference type="Proteomes" id="UP000287996">
    <property type="component" value="Unassembled WGS sequence"/>
</dbReference>
<evidence type="ECO:0000256" key="5">
    <source>
        <dbReference type="ARBA" id="ARBA00022759"/>
    </source>
</evidence>
<dbReference type="Gene3D" id="3.40.390.30">
    <property type="entry name" value="Metalloproteases ('zincins'), catalytic domain"/>
    <property type="match status" value="1"/>
</dbReference>
<keyword evidence="3 8" id="KW-0540">Nuclease</keyword>
<dbReference type="PANTHER" id="PTHR46986:SF1">
    <property type="entry name" value="ENDORIBONUCLEASE YBEY, CHLOROPLASTIC"/>
    <property type="match status" value="1"/>
</dbReference>
<dbReference type="InterPro" id="IPR002036">
    <property type="entry name" value="YbeY"/>
</dbReference>
<dbReference type="EC" id="3.1.-.-" evidence="8"/>
<reference evidence="9 10" key="1">
    <citation type="journal article" date="2011" name="Front. Microbiol.">
        <title>Genomic signatures of strain selection and enhancement in Bacillus atrophaeus var. globigii, a historical biowarfare simulant.</title>
        <authorList>
            <person name="Gibbons H.S."/>
            <person name="Broomall S.M."/>
            <person name="McNew L.A."/>
            <person name="Daligault H."/>
            <person name="Chapman C."/>
            <person name="Bruce D."/>
            <person name="Karavis M."/>
            <person name="Krepps M."/>
            <person name="McGregor P.A."/>
            <person name="Hong C."/>
            <person name="Park K.H."/>
            <person name="Akmal A."/>
            <person name="Feldman A."/>
            <person name="Lin J.S."/>
            <person name="Chang W.E."/>
            <person name="Higgs B.W."/>
            <person name="Demirev P."/>
            <person name="Lindquist J."/>
            <person name="Liem A."/>
            <person name="Fochler E."/>
            <person name="Read T.D."/>
            <person name="Tapia R."/>
            <person name="Johnson S."/>
            <person name="Bishop-Lilly K.A."/>
            <person name="Detter C."/>
            <person name="Han C."/>
            <person name="Sozhamannan S."/>
            <person name="Rosenzweig C.N."/>
            <person name="Skowronski E.W."/>
        </authorList>
    </citation>
    <scope>NUCLEOTIDE SEQUENCE [LARGE SCALE GENOMIC DNA]</scope>
    <source>
        <strain evidence="9 10">CC-PW-9</strain>
    </source>
</reference>
<keyword evidence="8" id="KW-0963">Cytoplasm</keyword>
<dbReference type="PANTHER" id="PTHR46986">
    <property type="entry name" value="ENDORIBONUCLEASE YBEY, CHLOROPLASTIC"/>
    <property type="match status" value="1"/>
</dbReference>
<dbReference type="GO" id="GO:0006364">
    <property type="term" value="P:rRNA processing"/>
    <property type="evidence" value="ECO:0007669"/>
    <property type="project" value="UniProtKB-UniRule"/>
</dbReference>
<dbReference type="PROSITE" id="PS01306">
    <property type="entry name" value="UPF0054"/>
    <property type="match status" value="1"/>
</dbReference>
<comment type="similarity">
    <text evidence="1 8">Belongs to the endoribonuclease YbeY family.</text>
</comment>
<accession>A0A432ZRC7</accession>
<comment type="cofactor">
    <cofactor evidence="8">
        <name>Zn(2+)</name>
        <dbReference type="ChEBI" id="CHEBI:29105"/>
    </cofactor>
    <text evidence="8">Binds 1 zinc ion.</text>
</comment>
<dbReference type="GO" id="GO:0005737">
    <property type="term" value="C:cytoplasm"/>
    <property type="evidence" value="ECO:0007669"/>
    <property type="project" value="UniProtKB-SubCell"/>
</dbReference>